<dbReference type="EMBL" id="QBMN01000171">
    <property type="protein sequence ID" value="PZO35355.1"/>
    <property type="molecule type" value="Genomic_DNA"/>
</dbReference>
<dbReference type="InterPro" id="IPR050810">
    <property type="entry name" value="Bact_Secretion_Sys_Channel"/>
</dbReference>
<dbReference type="InterPro" id="IPR011662">
    <property type="entry name" value="Secretin/TonB_short_N"/>
</dbReference>
<dbReference type="GO" id="GO:0009306">
    <property type="term" value="P:protein secretion"/>
    <property type="evidence" value="ECO:0007669"/>
    <property type="project" value="InterPro"/>
</dbReference>
<accession>A0A2W4XL45</accession>
<comment type="similarity">
    <text evidence="4">Belongs to the bacterial secretin family.</text>
</comment>
<dbReference type="InterPro" id="IPR021731">
    <property type="entry name" value="AMIN_dom"/>
</dbReference>
<dbReference type="InterPro" id="IPR004845">
    <property type="entry name" value="T2SS_GspD_CS"/>
</dbReference>
<keyword evidence="2" id="KW-0472">Membrane</keyword>
<feature type="domain" description="Secretin/TonB short N-terminal" evidence="7">
    <location>
        <begin position="273"/>
        <end position="313"/>
    </location>
</feature>
<evidence type="ECO:0000313" key="9">
    <source>
        <dbReference type="EMBL" id="PZO35355.1"/>
    </source>
</evidence>
<evidence type="ECO:0000256" key="5">
    <source>
        <dbReference type="SAM" id="SignalP"/>
    </source>
</evidence>
<evidence type="ECO:0000259" key="6">
    <source>
        <dbReference type="Pfam" id="PF00263"/>
    </source>
</evidence>
<feature type="chain" id="PRO_5016007107" evidence="5">
    <location>
        <begin position="27"/>
        <end position="700"/>
    </location>
</feature>
<dbReference type="Proteomes" id="UP000249081">
    <property type="component" value="Unassembled WGS sequence"/>
</dbReference>
<reference evidence="9 10" key="2">
    <citation type="submission" date="2018-06" db="EMBL/GenBank/DDBJ databases">
        <title>Metagenomic assembly of (sub)arctic Cyanobacteria and their associated microbiome from non-axenic cultures.</title>
        <authorList>
            <person name="Baurain D."/>
        </authorList>
    </citation>
    <scope>NUCLEOTIDE SEQUENCE [LARGE SCALE GENOMIC DNA]</scope>
    <source>
        <strain evidence="9">ULC041bin1</strain>
    </source>
</reference>
<evidence type="ECO:0000256" key="1">
    <source>
        <dbReference type="ARBA" id="ARBA00022448"/>
    </source>
</evidence>
<evidence type="ECO:0000313" key="10">
    <source>
        <dbReference type="Proteomes" id="UP000249081"/>
    </source>
</evidence>
<name>A0A2W4XL45_9CYAN</name>
<dbReference type="GO" id="GO:0015627">
    <property type="term" value="C:type II protein secretion system complex"/>
    <property type="evidence" value="ECO:0007669"/>
    <property type="project" value="TreeGrafter"/>
</dbReference>
<dbReference type="PRINTS" id="PR00811">
    <property type="entry name" value="BCTERIALGSPD"/>
</dbReference>
<sequence>MNPLMKLHPILLSSALMTLVAQPGLASVTSITNVRVNTTATGIDLVFETQGGDNSNIFTVNQGNTLQADITRAQLNLPDGNGFSQANPAPGISRITVAPLDANSVRVIVSGTDQSPIGEVASNGRQMVLSIRNDGEVAQAPTPVPAELVTVPAPATPSTVAQAAPEVPTPATPNVLVPNPEVTIDGTPVPRPQVQQAPPFLPRAVAPPVGDIAVAETQVVSGFINLGSNERIPRLLLRDASSREVLSLLARTAGLNVVFATGSTDSQQDGAASSGDPTVSLDIENESVQDVFNHVLRVTGLQANRIGRSIYVGLDLPDDARNIVSRTLRLNQTGSIEAAGFLASLGAEATQTIVRPQVEVIEVESEEEGVPPIRRVIEFETTTIEQLTFNPAGESFVAQPLRGLQVISDNRLNSLTLVGEADLVTLASEYIANLDLRLRQVAINVKVIDLNLNATENFGTSFTYLNNGLSIGFGGAFPGGLAIGANTSAPSLSSRLILQIEAAIRNQNAKIITDPTLVIQEGQTSSIALVESVLTSLITQVSPETGAVTSVTPVFADAGLILQVQVQRIDDNGFVTFNIAPQISSPQPPVVFASAAGPQQLTPISRREVSSGSIRVRDGQTLVLAGIIAESETASTTKIPILGDLPILGALFRRIETTGRRNEVVILLTPQILDDSDQSVWGYRYDPSEQVQEVLENRGR</sequence>
<reference evidence="10" key="1">
    <citation type="submission" date="2018-04" db="EMBL/GenBank/DDBJ databases">
        <authorList>
            <person name="Cornet L."/>
        </authorList>
    </citation>
    <scope>NUCLEOTIDE SEQUENCE [LARGE SCALE GENOMIC DNA]</scope>
</reference>
<dbReference type="Pfam" id="PF00263">
    <property type="entry name" value="Secretin"/>
    <property type="match status" value="1"/>
</dbReference>
<keyword evidence="1" id="KW-0813">Transport</keyword>
<organism evidence="9 10">
    <name type="scientific">Shackletoniella antarctica</name>
    <dbReference type="NCBI Taxonomy" id="268115"/>
    <lineage>
        <taxon>Bacteria</taxon>
        <taxon>Bacillati</taxon>
        <taxon>Cyanobacteriota</taxon>
        <taxon>Cyanophyceae</taxon>
        <taxon>Oculatellales</taxon>
        <taxon>Oculatellaceae</taxon>
        <taxon>Shackletoniella</taxon>
    </lineage>
</organism>
<evidence type="ECO:0000256" key="3">
    <source>
        <dbReference type="ARBA" id="ARBA00023237"/>
    </source>
</evidence>
<comment type="caution">
    <text evidence="9">The sequence shown here is derived from an EMBL/GenBank/DDBJ whole genome shotgun (WGS) entry which is preliminary data.</text>
</comment>
<gene>
    <name evidence="9" type="ORF">DCF17_18820</name>
</gene>
<dbReference type="Pfam" id="PF07660">
    <property type="entry name" value="STN"/>
    <property type="match status" value="1"/>
</dbReference>
<feature type="signal peptide" evidence="5">
    <location>
        <begin position="1"/>
        <end position="26"/>
    </location>
</feature>
<dbReference type="PROSITE" id="PS00875">
    <property type="entry name" value="T2SP_D"/>
    <property type="match status" value="1"/>
</dbReference>
<feature type="domain" description="AMIN" evidence="8">
    <location>
        <begin position="33"/>
        <end position="113"/>
    </location>
</feature>
<dbReference type="PANTHER" id="PTHR30332:SF17">
    <property type="entry name" value="TYPE IV PILIATION SYSTEM PROTEIN DR_0774-RELATED"/>
    <property type="match status" value="1"/>
</dbReference>
<evidence type="ECO:0000259" key="7">
    <source>
        <dbReference type="Pfam" id="PF07660"/>
    </source>
</evidence>
<protein>
    <submittedName>
        <fullName evidence="9">Type II secretory pathway, component HofQ</fullName>
    </submittedName>
</protein>
<evidence type="ECO:0000259" key="8">
    <source>
        <dbReference type="Pfam" id="PF11741"/>
    </source>
</evidence>
<keyword evidence="5" id="KW-0732">Signal</keyword>
<dbReference type="InterPro" id="IPR001775">
    <property type="entry name" value="GspD/PilQ"/>
</dbReference>
<dbReference type="InterPro" id="IPR004846">
    <property type="entry name" value="T2SS/T3SS_dom"/>
</dbReference>
<keyword evidence="3" id="KW-0998">Cell outer membrane</keyword>
<evidence type="ECO:0000256" key="4">
    <source>
        <dbReference type="RuleBase" id="RU004003"/>
    </source>
</evidence>
<dbReference type="PANTHER" id="PTHR30332">
    <property type="entry name" value="PROBABLE GENERAL SECRETION PATHWAY PROTEIN D"/>
    <property type="match status" value="1"/>
</dbReference>
<dbReference type="GO" id="GO:0019867">
    <property type="term" value="C:outer membrane"/>
    <property type="evidence" value="ECO:0007669"/>
    <property type="project" value="InterPro"/>
</dbReference>
<evidence type="ECO:0000256" key="2">
    <source>
        <dbReference type="ARBA" id="ARBA00023136"/>
    </source>
</evidence>
<dbReference type="Pfam" id="PF11741">
    <property type="entry name" value="AMIN"/>
    <property type="match status" value="1"/>
</dbReference>
<feature type="domain" description="Type II/III secretion system secretin-like" evidence="6">
    <location>
        <begin position="504"/>
        <end position="673"/>
    </location>
</feature>
<dbReference type="AlphaFoldDB" id="A0A2W4XL45"/>
<proteinExistence type="inferred from homology"/>